<protein>
    <recommendedName>
        <fullName evidence="4">T9SS C-terminal target domain-containing protein</fullName>
    </recommendedName>
</protein>
<dbReference type="Proteomes" id="UP000291142">
    <property type="component" value="Unassembled WGS sequence"/>
</dbReference>
<dbReference type="RefSeq" id="WP_130965556.1">
    <property type="nucleotide sequence ID" value="NZ_SIRT01000017.1"/>
</dbReference>
<organism evidence="2 3">
    <name type="scientific">Hyunsoonleella flava</name>
    <dbReference type="NCBI Taxonomy" id="2527939"/>
    <lineage>
        <taxon>Bacteria</taxon>
        <taxon>Pseudomonadati</taxon>
        <taxon>Bacteroidota</taxon>
        <taxon>Flavobacteriia</taxon>
        <taxon>Flavobacteriales</taxon>
        <taxon>Flavobacteriaceae</taxon>
    </lineage>
</organism>
<comment type="caution">
    <text evidence="2">The sequence shown here is derived from an EMBL/GenBank/DDBJ whole genome shotgun (WGS) entry which is preliminary data.</text>
</comment>
<proteinExistence type="predicted"/>
<keyword evidence="3" id="KW-1185">Reference proteome</keyword>
<accession>A0A4Q9FFH6</accession>
<gene>
    <name evidence="2" type="ORF">EYD45_15610</name>
</gene>
<feature type="signal peptide" evidence="1">
    <location>
        <begin position="1"/>
        <end position="25"/>
    </location>
</feature>
<evidence type="ECO:0000313" key="3">
    <source>
        <dbReference type="Proteomes" id="UP000291142"/>
    </source>
</evidence>
<feature type="chain" id="PRO_5021033557" description="T9SS C-terminal target domain-containing protein" evidence="1">
    <location>
        <begin position="26"/>
        <end position="202"/>
    </location>
</feature>
<evidence type="ECO:0000313" key="2">
    <source>
        <dbReference type="EMBL" id="TBM99384.1"/>
    </source>
</evidence>
<reference evidence="2 3" key="1">
    <citation type="submission" date="2019-02" db="EMBL/GenBank/DDBJ databases">
        <title>Hyunsoonleella sp., isolated from marine sediment.</title>
        <authorList>
            <person name="Liu B.-T."/>
        </authorList>
    </citation>
    <scope>NUCLEOTIDE SEQUENCE [LARGE SCALE GENOMIC DNA]</scope>
    <source>
        <strain evidence="2 3">T58</strain>
    </source>
</reference>
<dbReference type="AlphaFoldDB" id="A0A4Q9FFH6"/>
<evidence type="ECO:0008006" key="4">
    <source>
        <dbReference type="Google" id="ProtNLM"/>
    </source>
</evidence>
<sequence>MKNVMNNSKKVFLMVALFATVMGYASDNSFYISKGDANKTVITLNDVKEGNLFTIKDKNGLILYKEAIQQNGLYKKGFDLTSLPDGSYFFELDKDMEIKTIPFKVKVSEVVFDKDNAETIFKPSTVVKQDLLFVSKLALEGEELEISIYQENGFYAAPYQLIHNETISNTKHIERVYKFVDFRKGEYKIIYKTEGKTFVEFI</sequence>
<keyword evidence="1" id="KW-0732">Signal</keyword>
<dbReference type="EMBL" id="SIRT01000017">
    <property type="protein sequence ID" value="TBM99384.1"/>
    <property type="molecule type" value="Genomic_DNA"/>
</dbReference>
<dbReference type="OrthoDB" id="1122048at2"/>
<evidence type="ECO:0000256" key="1">
    <source>
        <dbReference type="SAM" id="SignalP"/>
    </source>
</evidence>
<name>A0A4Q9FFH6_9FLAO</name>